<protein>
    <recommendedName>
        <fullName evidence="6">MULE transposase domain-containing protein</fullName>
    </recommendedName>
</protein>
<dbReference type="Pfam" id="PF10551">
    <property type="entry name" value="MULE"/>
    <property type="match status" value="1"/>
</dbReference>
<accession>A0A9R1URI0</accession>
<feature type="compositionally biased region" description="Low complexity" evidence="1">
    <location>
        <begin position="10"/>
        <end position="26"/>
    </location>
</feature>
<dbReference type="Proteomes" id="UP000235145">
    <property type="component" value="Unassembled WGS sequence"/>
</dbReference>
<evidence type="ECO:0008006" key="6">
    <source>
        <dbReference type="Google" id="ProtNLM"/>
    </source>
</evidence>
<dbReference type="PANTHER" id="PTHR31973">
    <property type="entry name" value="POLYPROTEIN, PUTATIVE-RELATED"/>
    <property type="match status" value="1"/>
</dbReference>
<sequence length="671" mass="77114">MAFFIRHSRPPAASSARRRPPTASINSPMNSIIDMIDNDDFSIISQAVVITNMMNIDNELELNENLEDEIGEENDEEAPFDNNVEVPSTFTNMEGTNLNIDDNRIGLQSTSKNDFTRELGKDSFKDKEELVRAIKIHCIRAHREFEVIDSHPTILTLRCKLYLQYGCKWKLHASKRKRSGYFEITTYIGLHACLHYKLSQDHPNLDASLIAMETRHLIKAQPSISIPALRVEIVETLGYTPSYKKVWVGKQKAIEHMKLNLGVFFGAFAPSIKGFHYCRPVISIDGTHLYGKYTGKMLIAMGVDGNNQILPLAFAIVENESYDTWNWFLSHVKNHVVKDREGICLISDRHGGILKAVNEHGSPWLEPRGFHRYCLRHFINNFYDKFRNSELKALAYRAGSQNQIRKFNSIMEEIGKLNPHARHWLESHPLNRWTLAYDVYLKVLVFLPIIACVQLTFYRMVHYFEVRRPLGSSSQANGDAHTPHIVAKQVALMAKASAHSLRSFNREKCIFQLITQRGRNVQEAFEYPCSHVLIACAKLSLNSWQYVDNMLINVTRLYIIVLLGHLSSHCFLMKHIGHNHHLKEEMPLFVEFVGNRVIIESGVHLSQGKNLLPAQVQDKCDNFYLVMNYKLGQILIPILMELIVMFTSPKRRIDLAFVYHECLAIDRKTLK</sequence>
<name>A0A9R1URI0_LACSA</name>
<evidence type="ECO:0000259" key="2">
    <source>
        <dbReference type="Pfam" id="PF03108"/>
    </source>
</evidence>
<comment type="caution">
    <text evidence="4">The sequence shown here is derived from an EMBL/GenBank/DDBJ whole genome shotgun (WGS) entry which is preliminary data.</text>
</comment>
<feature type="region of interest" description="Disordered" evidence="1">
    <location>
        <begin position="1"/>
        <end position="26"/>
    </location>
</feature>
<proteinExistence type="predicted"/>
<evidence type="ECO:0000259" key="3">
    <source>
        <dbReference type="Pfam" id="PF10551"/>
    </source>
</evidence>
<gene>
    <name evidence="4" type="ORF">LSAT_V11C800400740</name>
</gene>
<organism evidence="4 5">
    <name type="scientific">Lactuca sativa</name>
    <name type="common">Garden lettuce</name>
    <dbReference type="NCBI Taxonomy" id="4236"/>
    <lineage>
        <taxon>Eukaryota</taxon>
        <taxon>Viridiplantae</taxon>
        <taxon>Streptophyta</taxon>
        <taxon>Embryophyta</taxon>
        <taxon>Tracheophyta</taxon>
        <taxon>Spermatophyta</taxon>
        <taxon>Magnoliopsida</taxon>
        <taxon>eudicotyledons</taxon>
        <taxon>Gunneridae</taxon>
        <taxon>Pentapetalae</taxon>
        <taxon>asterids</taxon>
        <taxon>campanulids</taxon>
        <taxon>Asterales</taxon>
        <taxon>Asteraceae</taxon>
        <taxon>Cichorioideae</taxon>
        <taxon>Cichorieae</taxon>
        <taxon>Lactucinae</taxon>
        <taxon>Lactuca</taxon>
    </lineage>
</organism>
<evidence type="ECO:0000256" key="1">
    <source>
        <dbReference type="SAM" id="MobiDB-lite"/>
    </source>
</evidence>
<dbReference type="EMBL" id="NBSK02000008">
    <property type="protein sequence ID" value="KAJ0191817.1"/>
    <property type="molecule type" value="Genomic_DNA"/>
</dbReference>
<feature type="domain" description="Transposase MuDR plant" evidence="2">
    <location>
        <begin position="123"/>
        <end position="184"/>
    </location>
</feature>
<keyword evidence="5" id="KW-1185">Reference proteome</keyword>
<feature type="domain" description="MULE transposase" evidence="3">
    <location>
        <begin position="281"/>
        <end position="381"/>
    </location>
</feature>
<dbReference type="InterPro" id="IPR018289">
    <property type="entry name" value="MULE_transposase_dom"/>
</dbReference>
<dbReference type="PANTHER" id="PTHR31973:SF195">
    <property type="entry name" value="MUDR FAMILY TRANSPOSASE"/>
    <property type="match status" value="1"/>
</dbReference>
<dbReference type="InterPro" id="IPR004332">
    <property type="entry name" value="Transposase_MuDR"/>
</dbReference>
<evidence type="ECO:0000313" key="4">
    <source>
        <dbReference type="EMBL" id="KAJ0191817.1"/>
    </source>
</evidence>
<dbReference type="Pfam" id="PF03108">
    <property type="entry name" value="DBD_Tnp_Mut"/>
    <property type="match status" value="1"/>
</dbReference>
<dbReference type="AlphaFoldDB" id="A0A9R1URI0"/>
<evidence type="ECO:0000313" key="5">
    <source>
        <dbReference type="Proteomes" id="UP000235145"/>
    </source>
</evidence>
<reference evidence="4 5" key="1">
    <citation type="journal article" date="2017" name="Nat. Commun.">
        <title>Genome assembly with in vitro proximity ligation data and whole-genome triplication in lettuce.</title>
        <authorList>
            <person name="Reyes-Chin-Wo S."/>
            <person name="Wang Z."/>
            <person name="Yang X."/>
            <person name="Kozik A."/>
            <person name="Arikit S."/>
            <person name="Song C."/>
            <person name="Xia L."/>
            <person name="Froenicke L."/>
            <person name="Lavelle D.O."/>
            <person name="Truco M.J."/>
            <person name="Xia R."/>
            <person name="Zhu S."/>
            <person name="Xu C."/>
            <person name="Xu H."/>
            <person name="Xu X."/>
            <person name="Cox K."/>
            <person name="Korf I."/>
            <person name="Meyers B.C."/>
            <person name="Michelmore R.W."/>
        </authorList>
    </citation>
    <scope>NUCLEOTIDE SEQUENCE [LARGE SCALE GENOMIC DNA]</scope>
    <source>
        <strain evidence="5">cv. Salinas</strain>
        <tissue evidence="4">Seedlings</tissue>
    </source>
</reference>